<dbReference type="OrthoDB" id="9786141at2"/>
<evidence type="ECO:0000313" key="5">
    <source>
        <dbReference type="Proteomes" id="UP000214646"/>
    </source>
</evidence>
<evidence type="ECO:0000313" key="4">
    <source>
        <dbReference type="EMBL" id="OWK38484.1"/>
    </source>
</evidence>
<dbReference type="PROSITE" id="PS00893">
    <property type="entry name" value="NUDIX_BOX"/>
    <property type="match status" value="1"/>
</dbReference>
<dbReference type="AlphaFoldDB" id="A0A225DFR2"/>
<evidence type="ECO:0000259" key="3">
    <source>
        <dbReference type="PROSITE" id="PS51462"/>
    </source>
</evidence>
<dbReference type="Proteomes" id="UP000214646">
    <property type="component" value="Unassembled WGS sequence"/>
</dbReference>
<dbReference type="CDD" id="cd04681">
    <property type="entry name" value="NUDIX_Hydrolase"/>
    <property type="match status" value="1"/>
</dbReference>
<dbReference type="PRINTS" id="PR00502">
    <property type="entry name" value="NUDIXFAMILY"/>
</dbReference>
<proteinExistence type="inferred from homology"/>
<dbReference type="InterPro" id="IPR000086">
    <property type="entry name" value="NUDIX_hydrolase_dom"/>
</dbReference>
<dbReference type="SUPFAM" id="SSF55811">
    <property type="entry name" value="Nudix"/>
    <property type="match status" value="1"/>
</dbReference>
<keyword evidence="5" id="KW-1185">Reference proteome</keyword>
<dbReference type="PANTHER" id="PTHR43736">
    <property type="entry name" value="ADP-RIBOSE PYROPHOSPHATASE"/>
    <property type="match status" value="1"/>
</dbReference>
<reference evidence="5" key="1">
    <citation type="submission" date="2017-06" db="EMBL/GenBank/DDBJ databases">
        <title>Genome analysis of Fimbriiglobus ruber SP5, the first member of the order Planctomycetales with confirmed chitinolytic capability.</title>
        <authorList>
            <person name="Ravin N.V."/>
            <person name="Rakitin A.L."/>
            <person name="Ivanova A.A."/>
            <person name="Beletsky A.V."/>
            <person name="Kulichevskaya I.S."/>
            <person name="Mardanov A.V."/>
            <person name="Dedysh S.N."/>
        </authorList>
    </citation>
    <scope>NUCLEOTIDE SEQUENCE [LARGE SCALE GENOMIC DNA]</scope>
    <source>
        <strain evidence="5">SP5</strain>
    </source>
</reference>
<gene>
    <name evidence="4" type="ORF">FRUB_07604</name>
</gene>
<dbReference type="EMBL" id="NIDE01000014">
    <property type="protein sequence ID" value="OWK38484.1"/>
    <property type="molecule type" value="Genomic_DNA"/>
</dbReference>
<organism evidence="4 5">
    <name type="scientific">Fimbriiglobus ruber</name>
    <dbReference type="NCBI Taxonomy" id="1908690"/>
    <lineage>
        <taxon>Bacteria</taxon>
        <taxon>Pseudomonadati</taxon>
        <taxon>Planctomycetota</taxon>
        <taxon>Planctomycetia</taxon>
        <taxon>Gemmatales</taxon>
        <taxon>Gemmataceae</taxon>
        <taxon>Fimbriiglobus</taxon>
    </lineage>
</organism>
<dbReference type="Gene3D" id="3.90.79.10">
    <property type="entry name" value="Nucleoside Triphosphate Pyrophosphohydrolase"/>
    <property type="match status" value="1"/>
</dbReference>
<comment type="similarity">
    <text evidence="2">Belongs to the Nudix hydrolase family.</text>
</comment>
<comment type="caution">
    <text evidence="4">The sequence shown here is derived from an EMBL/GenBank/DDBJ whole genome shotgun (WGS) entry which is preliminary data.</text>
</comment>
<dbReference type="GO" id="GO:0016787">
    <property type="term" value="F:hydrolase activity"/>
    <property type="evidence" value="ECO:0007669"/>
    <property type="project" value="UniProtKB-KW"/>
</dbReference>
<dbReference type="InterPro" id="IPR015797">
    <property type="entry name" value="NUDIX_hydrolase-like_dom_sf"/>
</dbReference>
<keyword evidence="1 2" id="KW-0378">Hydrolase</keyword>
<dbReference type="PANTHER" id="PTHR43736:SF1">
    <property type="entry name" value="DIHYDRONEOPTERIN TRIPHOSPHATE DIPHOSPHATASE"/>
    <property type="match status" value="1"/>
</dbReference>
<evidence type="ECO:0000256" key="2">
    <source>
        <dbReference type="RuleBase" id="RU003476"/>
    </source>
</evidence>
<dbReference type="InterPro" id="IPR020476">
    <property type="entry name" value="Nudix_hydrolase"/>
</dbReference>
<accession>A0A225DFR2</accession>
<sequence length="172" mass="18818">MYPRDLFRYCPRCGAATSGSVGASPFECAACGLTFFFNPAVAAGAFLFDEAGRALFLRRAHEPAKGKLAIPGGFIDFNETAEDGLRREVLEETGLEIADLVFIGSSLNNYLYRDVTYPVVDLIFTARALDPAAARPLDGVAALDWRRVADVDPDELAFNSIRMGWEKLRGTM</sequence>
<protein>
    <submittedName>
        <fullName evidence="4">Nudix hydrolase family protein</fullName>
    </submittedName>
</protein>
<dbReference type="PROSITE" id="PS51462">
    <property type="entry name" value="NUDIX"/>
    <property type="match status" value="1"/>
</dbReference>
<dbReference type="Pfam" id="PF00293">
    <property type="entry name" value="NUDIX"/>
    <property type="match status" value="1"/>
</dbReference>
<dbReference type="InterPro" id="IPR020084">
    <property type="entry name" value="NUDIX_hydrolase_CS"/>
</dbReference>
<dbReference type="RefSeq" id="WP_088258271.1">
    <property type="nucleotide sequence ID" value="NZ_NIDE01000014.1"/>
</dbReference>
<evidence type="ECO:0000256" key="1">
    <source>
        <dbReference type="ARBA" id="ARBA00022801"/>
    </source>
</evidence>
<feature type="domain" description="Nudix hydrolase" evidence="3">
    <location>
        <begin position="38"/>
        <end position="169"/>
    </location>
</feature>
<name>A0A225DFR2_9BACT</name>